<dbReference type="EMBL" id="LJXT01000001">
    <property type="protein sequence ID" value="KPQ20182.1"/>
    <property type="molecule type" value="Genomic_DNA"/>
</dbReference>
<dbReference type="InterPro" id="IPR035437">
    <property type="entry name" value="SNase_OB-fold_sf"/>
</dbReference>
<accession>A0A0P8AMJ2</accession>
<dbReference type="CDD" id="cd00175">
    <property type="entry name" value="SNc"/>
    <property type="match status" value="1"/>
</dbReference>
<dbReference type="PATRIC" id="fig|1305737.6.peg.493"/>
<evidence type="ECO:0000256" key="3">
    <source>
        <dbReference type="ARBA" id="ARBA00022801"/>
    </source>
</evidence>
<dbReference type="SUPFAM" id="SSF50199">
    <property type="entry name" value="Staphylococcal nuclease"/>
    <property type="match status" value="1"/>
</dbReference>
<keyword evidence="3 5" id="KW-0378">Hydrolase</keyword>
<evidence type="ECO:0000313" key="5">
    <source>
        <dbReference type="EMBL" id="KPQ20182.1"/>
    </source>
</evidence>
<dbReference type="EC" id="3.1.31.1" evidence="5"/>
<dbReference type="STRING" id="1305737.GCA_000526355_03377"/>
<gene>
    <name evidence="5" type="primary">nuc</name>
    <name evidence="5" type="ORF">HLUCCX10_00260</name>
</gene>
<dbReference type="Gene3D" id="2.40.50.90">
    <property type="match status" value="1"/>
</dbReference>
<dbReference type="Pfam" id="PF00565">
    <property type="entry name" value="SNase"/>
    <property type="match status" value="1"/>
</dbReference>
<proteinExistence type="predicted"/>
<dbReference type="eggNOG" id="COG1525">
    <property type="taxonomic scope" value="Bacteria"/>
</dbReference>
<dbReference type="AlphaFoldDB" id="A0A0P8AMJ2"/>
<feature type="domain" description="TNase-like" evidence="4">
    <location>
        <begin position="30"/>
        <end position="163"/>
    </location>
</feature>
<dbReference type="PANTHER" id="PTHR12302:SF3">
    <property type="entry name" value="SERINE_THREONINE-PROTEIN KINASE 31"/>
    <property type="match status" value="1"/>
</dbReference>
<sequence>MQKNRRVFHFLYLLLFIGLFISNELNAQQKTGLLRVSKVVDGDTFWLINARGEEEKIRLIGVDSPEARNAGRVKKEYFGAESTAFAKRMLDGKRVRLEYDAQRKDRYQRTLAYVYLEDGTFFNALLVREGYATVATFPPNVKYEKLFIRLQREARSKKKGLWN</sequence>
<dbReference type="Proteomes" id="UP000050421">
    <property type="component" value="Unassembled WGS sequence"/>
</dbReference>
<keyword evidence="2" id="KW-0255">Endonuclease</keyword>
<reference evidence="5 6" key="1">
    <citation type="submission" date="2015-09" db="EMBL/GenBank/DDBJ databases">
        <title>Identification and resolution of microdiversity through metagenomic sequencing of parallel consortia.</title>
        <authorList>
            <person name="Nelson W.C."/>
            <person name="Romine M.F."/>
            <person name="Lindemann S.R."/>
        </authorList>
    </citation>
    <scope>NUCLEOTIDE SEQUENCE [LARGE SCALE GENOMIC DNA]</scope>
    <source>
        <strain evidence="5">HL-49</strain>
    </source>
</reference>
<name>A0A0P8AMJ2_9BACT</name>
<dbReference type="PROSITE" id="PS01284">
    <property type="entry name" value="TNASE_2"/>
    <property type="match status" value="1"/>
</dbReference>
<evidence type="ECO:0000313" key="6">
    <source>
        <dbReference type="Proteomes" id="UP000050421"/>
    </source>
</evidence>
<evidence type="ECO:0000256" key="1">
    <source>
        <dbReference type="ARBA" id="ARBA00022722"/>
    </source>
</evidence>
<dbReference type="SMART" id="SM00318">
    <property type="entry name" value="SNc"/>
    <property type="match status" value="1"/>
</dbReference>
<dbReference type="GO" id="GO:1990599">
    <property type="term" value="F:3' overhang single-stranded DNA endodeoxyribonuclease activity"/>
    <property type="evidence" value="ECO:0007669"/>
    <property type="project" value="UniProtKB-EC"/>
</dbReference>
<dbReference type="OrthoDB" id="4376109at2"/>
<evidence type="ECO:0000256" key="2">
    <source>
        <dbReference type="ARBA" id="ARBA00022759"/>
    </source>
</evidence>
<keyword evidence="1" id="KW-0540">Nuclease</keyword>
<comment type="caution">
    <text evidence="5">The sequence shown here is derived from an EMBL/GenBank/DDBJ whole genome shotgun (WGS) entry which is preliminary data.</text>
</comment>
<dbReference type="GO" id="GO:0003676">
    <property type="term" value="F:nucleic acid binding"/>
    <property type="evidence" value="ECO:0007669"/>
    <property type="project" value="InterPro"/>
</dbReference>
<dbReference type="PROSITE" id="PS50830">
    <property type="entry name" value="TNASE_3"/>
    <property type="match status" value="1"/>
</dbReference>
<dbReference type="PANTHER" id="PTHR12302">
    <property type="entry name" value="EBNA2 BINDING PROTEIN P100"/>
    <property type="match status" value="1"/>
</dbReference>
<dbReference type="InterPro" id="IPR016071">
    <property type="entry name" value="Staphylococal_nuclease_OB-fold"/>
</dbReference>
<dbReference type="InterPro" id="IPR002071">
    <property type="entry name" value="Thermonucl_AS"/>
</dbReference>
<protein>
    <submittedName>
        <fullName evidence="5">Micrococcal nuclease</fullName>
        <ecNumber evidence="5">3.1.31.1</ecNumber>
    </submittedName>
</protein>
<evidence type="ECO:0000259" key="4">
    <source>
        <dbReference type="PROSITE" id="PS50830"/>
    </source>
</evidence>
<organism evidence="5 6">
    <name type="scientific">Algoriphagus marincola HL-49</name>
    <dbReference type="NCBI Taxonomy" id="1305737"/>
    <lineage>
        <taxon>Bacteria</taxon>
        <taxon>Pseudomonadati</taxon>
        <taxon>Bacteroidota</taxon>
        <taxon>Cytophagia</taxon>
        <taxon>Cytophagales</taxon>
        <taxon>Cyclobacteriaceae</taxon>
        <taxon>Algoriphagus</taxon>
    </lineage>
</organism>